<evidence type="ECO:0000256" key="1">
    <source>
        <dbReference type="SAM" id="MobiDB-lite"/>
    </source>
</evidence>
<accession>S8ATI7</accession>
<sequence length="208" mass="22262">MELSGETESAPLAASVVQVPGSSSNTDLIHGRSTIVAVGLVFHDLAEAYHRYVPFGSSTGRALPPRQRTDCDQSSRTKTGYDHSDYYQRQATITLSSSAVADRLPVFALGRTFSASAGPTQQCSSPTVLKLLYPLLTTALQGPIVLRLKATSMPHLECNLSSAISNHSSTANFTLAARTVAAMLPGHTADRRTTRWMSVEANQVISNV</sequence>
<dbReference type="AlphaFoldDB" id="S8ATI7"/>
<evidence type="ECO:0000313" key="3">
    <source>
        <dbReference type="Proteomes" id="UP000019376"/>
    </source>
</evidence>
<organism evidence="2 3">
    <name type="scientific">Penicillium oxalicum (strain 114-2 / CGMCC 5302)</name>
    <name type="common">Penicillium decumbens</name>
    <dbReference type="NCBI Taxonomy" id="933388"/>
    <lineage>
        <taxon>Eukaryota</taxon>
        <taxon>Fungi</taxon>
        <taxon>Dikarya</taxon>
        <taxon>Ascomycota</taxon>
        <taxon>Pezizomycotina</taxon>
        <taxon>Eurotiomycetes</taxon>
        <taxon>Eurotiomycetidae</taxon>
        <taxon>Eurotiales</taxon>
        <taxon>Aspergillaceae</taxon>
        <taxon>Penicillium</taxon>
    </lineage>
</organism>
<dbReference type="Proteomes" id="UP000019376">
    <property type="component" value="Unassembled WGS sequence"/>
</dbReference>
<protein>
    <submittedName>
        <fullName evidence="2">Uncharacterized protein</fullName>
    </submittedName>
</protein>
<dbReference type="HOGENOM" id="CLU_1321287_0_0_1"/>
<proteinExistence type="predicted"/>
<gene>
    <name evidence="2" type="ORF">PDE_00068</name>
</gene>
<feature type="region of interest" description="Disordered" evidence="1">
    <location>
        <begin position="59"/>
        <end position="81"/>
    </location>
</feature>
<name>S8ATI7_PENO1</name>
<reference evidence="2 3" key="1">
    <citation type="journal article" date="2013" name="PLoS ONE">
        <title>Genomic and secretomic analyses reveal unique features of the lignocellulolytic enzyme system of Penicillium decumbens.</title>
        <authorList>
            <person name="Liu G."/>
            <person name="Zhang L."/>
            <person name="Wei X."/>
            <person name="Zou G."/>
            <person name="Qin Y."/>
            <person name="Ma L."/>
            <person name="Li J."/>
            <person name="Zheng H."/>
            <person name="Wang S."/>
            <person name="Wang C."/>
            <person name="Xun L."/>
            <person name="Zhao G.-P."/>
            <person name="Zhou Z."/>
            <person name="Qu Y."/>
        </authorList>
    </citation>
    <scope>NUCLEOTIDE SEQUENCE [LARGE SCALE GENOMIC DNA]</scope>
    <source>
        <strain evidence="3">114-2 / CGMCC 5302</strain>
    </source>
</reference>
<evidence type="ECO:0000313" key="2">
    <source>
        <dbReference type="EMBL" id="EPS25137.1"/>
    </source>
</evidence>
<dbReference type="EMBL" id="KB644408">
    <property type="protein sequence ID" value="EPS25137.1"/>
    <property type="molecule type" value="Genomic_DNA"/>
</dbReference>
<keyword evidence="3" id="KW-1185">Reference proteome</keyword>
<feature type="compositionally biased region" description="Basic and acidic residues" evidence="1">
    <location>
        <begin position="67"/>
        <end position="81"/>
    </location>
</feature>